<dbReference type="STRING" id="1254432.SCE1572_17375"/>
<reference evidence="2 3" key="1">
    <citation type="journal article" date="2013" name="Sci. Rep.">
        <title>Extraordinary expansion of a Sorangium cellulosum genome from an alkaline milieu.</title>
        <authorList>
            <person name="Han K."/>
            <person name="Li Z.F."/>
            <person name="Peng R."/>
            <person name="Zhu L.P."/>
            <person name="Zhou T."/>
            <person name="Wang L.G."/>
            <person name="Li S.G."/>
            <person name="Zhang X.B."/>
            <person name="Hu W."/>
            <person name="Wu Z.H."/>
            <person name="Qin N."/>
            <person name="Li Y.Z."/>
        </authorList>
    </citation>
    <scope>NUCLEOTIDE SEQUENCE [LARGE SCALE GENOMIC DNA]</scope>
    <source>
        <strain evidence="2 3">So0157-2</strain>
    </source>
</reference>
<evidence type="ECO:0000313" key="3">
    <source>
        <dbReference type="Proteomes" id="UP000014803"/>
    </source>
</evidence>
<proteinExistence type="predicted"/>
<gene>
    <name evidence="2" type="ORF">SCE1572_17375</name>
</gene>
<name>S4XUU2_SORCE</name>
<dbReference type="KEGG" id="scu:SCE1572_17375"/>
<evidence type="ECO:0000313" key="2">
    <source>
        <dbReference type="EMBL" id="AGP36116.1"/>
    </source>
</evidence>
<protein>
    <submittedName>
        <fullName evidence="2">Uncharacterized protein</fullName>
    </submittedName>
</protein>
<sequence length="41" mass="4071">MAATARVTPRGGAAALVTRGPGVRGGGRVRARTAASALPRR</sequence>
<dbReference type="Proteomes" id="UP000014803">
    <property type="component" value="Chromosome"/>
</dbReference>
<dbReference type="PATRIC" id="fig|1254432.3.peg.3932"/>
<dbReference type="AlphaFoldDB" id="S4XUU2"/>
<organism evidence="2 3">
    <name type="scientific">Sorangium cellulosum So0157-2</name>
    <dbReference type="NCBI Taxonomy" id="1254432"/>
    <lineage>
        <taxon>Bacteria</taxon>
        <taxon>Pseudomonadati</taxon>
        <taxon>Myxococcota</taxon>
        <taxon>Polyangia</taxon>
        <taxon>Polyangiales</taxon>
        <taxon>Polyangiaceae</taxon>
        <taxon>Sorangium</taxon>
    </lineage>
</organism>
<accession>S4XUU2</accession>
<feature type="region of interest" description="Disordered" evidence="1">
    <location>
        <begin position="1"/>
        <end position="41"/>
    </location>
</feature>
<dbReference type="EMBL" id="CP003969">
    <property type="protein sequence ID" value="AGP36116.1"/>
    <property type="molecule type" value="Genomic_DNA"/>
</dbReference>
<evidence type="ECO:0000256" key="1">
    <source>
        <dbReference type="SAM" id="MobiDB-lite"/>
    </source>
</evidence>
<dbReference type="HOGENOM" id="CLU_3276775_0_0_7"/>